<dbReference type="EMBL" id="RBIJ01000001">
    <property type="protein sequence ID" value="RKQ88979.1"/>
    <property type="molecule type" value="Genomic_DNA"/>
</dbReference>
<dbReference type="InterPro" id="IPR046342">
    <property type="entry name" value="CBS_dom_sf"/>
</dbReference>
<comment type="caution">
    <text evidence="8">The sequence shown here is derived from an EMBL/GenBank/DDBJ whole genome shotgun (WGS) entry which is preliminary data.</text>
</comment>
<evidence type="ECO:0000256" key="3">
    <source>
        <dbReference type="ARBA" id="ARBA00023163"/>
    </source>
</evidence>
<feature type="domain" description="CBS" evidence="7">
    <location>
        <begin position="83"/>
        <end position="139"/>
    </location>
</feature>
<keyword evidence="4" id="KW-0129">CBS domain</keyword>
<evidence type="ECO:0000256" key="5">
    <source>
        <dbReference type="SAM" id="MobiDB-lite"/>
    </source>
</evidence>
<feature type="domain" description="CBS" evidence="7">
    <location>
        <begin position="148"/>
        <end position="214"/>
    </location>
</feature>
<dbReference type="Pfam" id="PF08279">
    <property type="entry name" value="HTH_11"/>
    <property type="match status" value="1"/>
</dbReference>
<evidence type="ECO:0000313" key="9">
    <source>
        <dbReference type="Proteomes" id="UP000267019"/>
    </source>
</evidence>
<dbReference type="Proteomes" id="UP000267019">
    <property type="component" value="Unassembled WGS sequence"/>
</dbReference>
<evidence type="ECO:0000259" key="7">
    <source>
        <dbReference type="PROSITE" id="PS51371"/>
    </source>
</evidence>
<keyword evidence="9" id="KW-1185">Reference proteome</keyword>
<dbReference type="Gene3D" id="3.10.580.10">
    <property type="entry name" value="CBS-domain"/>
    <property type="match status" value="1"/>
</dbReference>
<evidence type="ECO:0000259" key="6">
    <source>
        <dbReference type="PROSITE" id="PS51000"/>
    </source>
</evidence>
<dbReference type="RefSeq" id="WP_211322035.1">
    <property type="nucleotide sequence ID" value="NZ_RBIJ01000001.1"/>
</dbReference>
<reference evidence="8 9" key="1">
    <citation type="submission" date="2018-10" db="EMBL/GenBank/DDBJ databases">
        <title>Genomic Encyclopedia of Type Strains, Phase IV (KMG-IV): sequencing the most valuable type-strain genomes for metagenomic binning, comparative biology and taxonomic classification.</title>
        <authorList>
            <person name="Goeker M."/>
        </authorList>
    </citation>
    <scope>NUCLEOTIDE SEQUENCE [LARGE SCALE GENOMIC DNA]</scope>
    <source>
        <strain evidence="8 9">DSM 22653</strain>
    </source>
</reference>
<accession>A0A660L7Z2</accession>
<evidence type="ECO:0000313" key="8">
    <source>
        <dbReference type="EMBL" id="RKQ88979.1"/>
    </source>
</evidence>
<name>A0A660L7Z2_9BACL</name>
<keyword evidence="2" id="KW-0805">Transcription regulation</keyword>
<dbReference type="Pfam" id="PF00571">
    <property type="entry name" value="CBS"/>
    <property type="match status" value="2"/>
</dbReference>
<dbReference type="PANTHER" id="PTHR48108">
    <property type="entry name" value="CBS DOMAIN-CONTAINING PROTEIN CBSX2, CHLOROPLASTIC"/>
    <property type="match status" value="1"/>
</dbReference>
<keyword evidence="3" id="KW-0804">Transcription</keyword>
<dbReference type="CDD" id="cd04617">
    <property type="entry name" value="CBS_pair_CcpN"/>
    <property type="match status" value="1"/>
</dbReference>
<sequence length="245" mass="27394">MISIELTPRQREILRIVKEQGPITGEKIAELLGLTRATLRPDLAILTMAGYLEARPRVGYFYAGRGENRILLERIRSFKVKDFHAPPIVIFESESVYEAIVRLFLEDVGTLYILDKDRLLAGVVSRKDLLRAALGNKDLTKIPVGVIMTRMPHIYTTTPEESVYDAAKKLIVHEVDSLPVVVPRSGWVGGWEVVGRFTKTTVTRAFLALAEEDEDVSPPGGRVAAEARERSEATDRERGDGRSPR</sequence>
<dbReference type="InterPro" id="IPR051462">
    <property type="entry name" value="CBS_domain-containing"/>
</dbReference>
<dbReference type="PROSITE" id="PS51000">
    <property type="entry name" value="HTH_DEOR_2"/>
    <property type="match status" value="1"/>
</dbReference>
<dbReference type="SMART" id="SM00116">
    <property type="entry name" value="CBS"/>
    <property type="match status" value="2"/>
</dbReference>
<dbReference type="AlphaFoldDB" id="A0A660L7Z2"/>
<feature type="region of interest" description="Disordered" evidence="5">
    <location>
        <begin position="213"/>
        <end position="245"/>
    </location>
</feature>
<evidence type="ECO:0000256" key="1">
    <source>
        <dbReference type="ARBA" id="ARBA00022737"/>
    </source>
</evidence>
<feature type="compositionally biased region" description="Basic and acidic residues" evidence="5">
    <location>
        <begin position="225"/>
        <end position="245"/>
    </location>
</feature>
<dbReference type="InterPro" id="IPR036388">
    <property type="entry name" value="WH-like_DNA-bd_sf"/>
</dbReference>
<dbReference type="InterPro" id="IPR016842">
    <property type="entry name" value="UCP026546_HTH-CBS"/>
</dbReference>
<dbReference type="FunFam" id="1.10.10.10:FF:000257">
    <property type="entry name" value="Transcriptional repressor CcpN"/>
    <property type="match status" value="1"/>
</dbReference>
<dbReference type="InterPro" id="IPR001034">
    <property type="entry name" value="DeoR_HTH"/>
</dbReference>
<dbReference type="InterPro" id="IPR036390">
    <property type="entry name" value="WH_DNA-bd_sf"/>
</dbReference>
<proteinExistence type="predicted"/>
<feature type="domain" description="HTH deoR-type" evidence="6">
    <location>
        <begin position="6"/>
        <end position="70"/>
    </location>
</feature>
<protein>
    <submittedName>
        <fullName evidence="8">CBS domain-containing protein</fullName>
    </submittedName>
</protein>
<keyword evidence="1" id="KW-0677">Repeat</keyword>
<dbReference type="PIRSF" id="PIRSF026546">
    <property type="entry name" value="UCP026546_CBS_YqzB"/>
    <property type="match status" value="1"/>
</dbReference>
<gene>
    <name evidence="8" type="ORF">C7438_0632</name>
</gene>
<dbReference type="GO" id="GO:0003700">
    <property type="term" value="F:DNA-binding transcription factor activity"/>
    <property type="evidence" value="ECO:0007669"/>
    <property type="project" value="InterPro"/>
</dbReference>
<dbReference type="InterPro" id="IPR013196">
    <property type="entry name" value="HTH_11"/>
</dbReference>
<dbReference type="InterPro" id="IPR000644">
    <property type="entry name" value="CBS_dom"/>
</dbReference>
<dbReference type="SUPFAM" id="SSF46785">
    <property type="entry name" value="Winged helix' DNA-binding domain"/>
    <property type="match status" value="1"/>
</dbReference>
<dbReference type="PANTHER" id="PTHR48108:SF32">
    <property type="entry name" value="TRANSCRIPTIONAL REPRESSOR CCPN"/>
    <property type="match status" value="1"/>
</dbReference>
<organism evidence="8 9">
    <name type="scientific">Brockia lithotrophica</name>
    <dbReference type="NCBI Taxonomy" id="933949"/>
    <lineage>
        <taxon>Bacteria</taxon>
        <taxon>Bacillati</taxon>
        <taxon>Bacillota</taxon>
        <taxon>Bacilli</taxon>
        <taxon>Bacillales</taxon>
        <taxon>Bacillales Family X. Incertae Sedis</taxon>
        <taxon>Brockia</taxon>
    </lineage>
</organism>
<dbReference type="SUPFAM" id="SSF54631">
    <property type="entry name" value="CBS-domain pair"/>
    <property type="match status" value="1"/>
</dbReference>
<dbReference type="Gene3D" id="1.10.10.10">
    <property type="entry name" value="Winged helix-like DNA-binding domain superfamily/Winged helix DNA-binding domain"/>
    <property type="match status" value="1"/>
</dbReference>
<evidence type="ECO:0000256" key="2">
    <source>
        <dbReference type="ARBA" id="ARBA00023015"/>
    </source>
</evidence>
<evidence type="ECO:0000256" key="4">
    <source>
        <dbReference type="PROSITE-ProRule" id="PRU00703"/>
    </source>
</evidence>
<dbReference type="PROSITE" id="PS51371">
    <property type="entry name" value="CBS"/>
    <property type="match status" value="2"/>
</dbReference>